<evidence type="ECO:0000313" key="3">
    <source>
        <dbReference type="Proteomes" id="UP001165740"/>
    </source>
</evidence>
<evidence type="ECO:0000256" key="2">
    <source>
        <dbReference type="SAM" id="SignalP"/>
    </source>
</evidence>
<feature type="coiled-coil region" evidence="1">
    <location>
        <begin position="317"/>
        <end position="351"/>
    </location>
</feature>
<dbReference type="GeneID" id="106053477"/>
<sequence length="664" mass="74337">MESRVLFTLVSLLLGVSGVLSFSIGRRQERSTDLADALAILQRQRRRVGGGNYVSSESLLESRPLTLEDVNEWLSKTRSGHGSRDYRYVDPSWVSDGEFKDFDPRLSYNVALDASPLLPQSVKATKQELNDIFNSDDGESNSSKLVHTISDQPEKKKKEEMIELKGDKKIIQKKSVGMDVSEALAVAAERAEEDIDDNLSLDSLTKEEFKTLMKAVGKLQKQAMKLSEKKFDSPDAEKVTVIETVQSESPEKAVAVVQPASDEELKTVFEETVQPVVKETDIIIEGPQGTKNEKIVEEAVIPVSEPVSNKDIKEAEKELSSAIASQLESELEDVNKEIIQNEEIAKEAEDEILAKNLDALEHYWLVNKYMKKLEDKPTAMKRTTKRSANRAETIIREGEGPEEEIEDEQLAGNPPPISAFVAKIVALQGEVDKLKMVARLEDLENDVLTDALNEATLAQKEGSVSDVEFESLQQAIRIEEALQDIKNSEEKKLSTAVVKRGEPWKRRRLTEDDLPQYEGPKLSKNDVDRLLSEQYLLRDEGDDQETLPEVASLFLDNAEECPAVQSYSTNCELADLYALPVDNEARSLCNIHEMCYACGFSLGVSQDHCDFVYRAAATALCQNKENCVVESEIFLRTMKLKTRYVPHSQPDCRSTCTSKFLGMI</sequence>
<dbReference type="RefSeq" id="XP_013064483.2">
    <property type="nucleotide sequence ID" value="XM_013209029.2"/>
</dbReference>
<keyword evidence="3" id="KW-1185">Reference proteome</keyword>
<accession>A0A9U8DWJ1</accession>
<feature type="chain" id="PRO_5040997993" evidence="2">
    <location>
        <begin position="22"/>
        <end position="664"/>
    </location>
</feature>
<dbReference type="PANTHER" id="PTHR37687:SF1">
    <property type="entry name" value="AGAP006772-PA"/>
    <property type="match status" value="1"/>
</dbReference>
<proteinExistence type="predicted"/>
<dbReference type="AlphaFoldDB" id="A0A9U8DWJ1"/>
<feature type="signal peptide" evidence="2">
    <location>
        <begin position="1"/>
        <end position="21"/>
    </location>
</feature>
<dbReference type="OrthoDB" id="6138985at2759"/>
<evidence type="ECO:0000256" key="1">
    <source>
        <dbReference type="SAM" id="Coils"/>
    </source>
</evidence>
<gene>
    <name evidence="4" type="primary">LOC106053477</name>
</gene>
<evidence type="ECO:0000313" key="4">
    <source>
        <dbReference type="RefSeq" id="XP_013064483.2"/>
    </source>
</evidence>
<dbReference type="OMA" id="NIHEMCY"/>
<reference evidence="4" key="1">
    <citation type="submission" date="2025-08" db="UniProtKB">
        <authorList>
            <consortium name="RefSeq"/>
        </authorList>
    </citation>
    <scope>IDENTIFICATION</scope>
</reference>
<keyword evidence="2" id="KW-0732">Signal</keyword>
<protein>
    <submittedName>
        <fullName evidence="4">Uncharacterized protein LOC106053477</fullName>
    </submittedName>
</protein>
<dbReference type="PANTHER" id="PTHR37687">
    <property type="entry name" value="AGAP006772-PA"/>
    <property type="match status" value="1"/>
</dbReference>
<keyword evidence="1" id="KW-0175">Coiled coil</keyword>
<dbReference type="InterPro" id="IPR038875">
    <property type="entry name" value="PLA2_conodipine-like"/>
</dbReference>
<name>A0A9U8DWJ1_BIOGL</name>
<dbReference type="KEGG" id="bgt:106053477"/>
<dbReference type="Proteomes" id="UP001165740">
    <property type="component" value="Chromosome 15"/>
</dbReference>
<organism evidence="3 4">
    <name type="scientific">Biomphalaria glabrata</name>
    <name type="common">Bloodfluke planorb</name>
    <name type="synonym">Freshwater snail</name>
    <dbReference type="NCBI Taxonomy" id="6526"/>
    <lineage>
        <taxon>Eukaryota</taxon>
        <taxon>Metazoa</taxon>
        <taxon>Spiralia</taxon>
        <taxon>Lophotrochozoa</taxon>
        <taxon>Mollusca</taxon>
        <taxon>Gastropoda</taxon>
        <taxon>Heterobranchia</taxon>
        <taxon>Euthyneura</taxon>
        <taxon>Panpulmonata</taxon>
        <taxon>Hygrophila</taxon>
        <taxon>Lymnaeoidea</taxon>
        <taxon>Planorbidae</taxon>
        <taxon>Biomphalaria</taxon>
    </lineage>
</organism>